<evidence type="ECO:0000256" key="6">
    <source>
        <dbReference type="ARBA" id="ARBA00025750"/>
    </source>
</evidence>
<dbReference type="EMBL" id="JAKUCV010006891">
    <property type="protein sequence ID" value="KAJ4825490.1"/>
    <property type="molecule type" value="Genomic_DNA"/>
</dbReference>
<reference evidence="10" key="1">
    <citation type="submission" date="2022-02" db="EMBL/GenBank/DDBJ databases">
        <authorList>
            <person name="Henning P.M."/>
            <person name="McCubbin A.G."/>
            <person name="Shore J.S."/>
        </authorList>
    </citation>
    <scope>NUCLEOTIDE SEQUENCE</scope>
    <source>
        <strain evidence="10">F60SS</strain>
        <tissue evidence="10">Leaves</tissue>
    </source>
</reference>
<evidence type="ECO:0000256" key="4">
    <source>
        <dbReference type="ARBA" id="ARBA00023054"/>
    </source>
</evidence>
<reference evidence="10" key="2">
    <citation type="journal article" date="2023" name="Plants (Basel)">
        <title>Annotation of the Turnera subulata (Passifloraceae) Draft Genome Reveals the S-Locus Evolved after the Divergence of Turneroideae from Passifloroideae in a Stepwise Manner.</title>
        <authorList>
            <person name="Henning P.M."/>
            <person name="Roalson E.H."/>
            <person name="Mir W."/>
            <person name="McCubbin A.G."/>
            <person name="Shore J.S."/>
        </authorList>
    </citation>
    <scope>NUCLEOTIDE SEQUENCE</scope>
    <source>
        <strain evidence="10">F60SS</strain>
    </source>
</reference>
<dbReference type="InterPro" id="IPR013105">
    <property type="entry name" value="TPR_2"/>
</dbReference>
<evidence type="ECO:0000256" key="7">
    <source>
        <dbReference type="PROSITE-ProRule" id="PRU00339"/>
    </source>
</evidence>
<evidence type="ECO:0000256" key="8">
    <source>
        <dbReference type="SAM" id="Coils"/>
    </source>
</evidence>
<accession>A0A9Q0F5U4</accession>
<dbReference type="AlphaFoldDB" id="A0A9Q0F5U4"/>
<evidence type="ECO:0000313" key="10">
    <source>
        <dbReference type="EMBL" id="KAJ4825490.1"/>
    </source>
</evidence>
<evidence type="ECO:0000313" key="11">
    <source>
        <dbReference type="Proteomes" id="UP001141552"/>
    </source>
</evidence>
<feature type="region of interest" description="Disordered" evidence="9">
    <location>
        <begin position="1"/>
        <end position="21"/>
    </location>
</feature>
<dbReference type="PROSITE" id="PS50005">
    <property type="entry name" value="TPR"/>
    <property type="match status" value="1"/>
</dbReference>
<keyword evidence="11" id="KW-1185">Reference proteome</keyword>
<feature type="compositionally biased region" description="Basic and acidic residues" evidence="9">
    <location>
        <begin position="1"/>
        <end position="13"/>
    </location>
</feature>
<dbReference type="OrthoDB" id="10258631at2759"/>
<dbReference type="InterPro" id="IPR011990">
    <property type="entry name" value="TPR-like_helical_dom_sf"/>
</dbReference>
<keyword evidence="3 7" id="KW-0802">TPR repeat</keyword>
<sequence>MSQRKDENKEELHQAPPQPYHVIHKLPPGDSPYVRAKHVQLVEKDPEAAILLFWKAINAGDRVDSALKDMAVVMKQQDRVEEAIEAIKSFRDRCSKQAQESLDNVLIDLYKKCGRIEEQIELLKRKLWMIHQGEAFNGKPTKTARSHGRKFQVTVKQETSRILGNLGWAYMQHGNYLAAEAVYHKAQLIDPDANKACNLCLCLIKQRKYNEAHSVLSDILQGSLPGSDDPKLRSRALELLEELKTCQSSLLSSTAAGLSIEDAFVEGLDQLIREWTPIRPRRLPIFEEISPLRDQLAC</sequence>
<comment type="caution">
    <text evidence="10">The sequence shown here is derived from an EMBL/GenBank/DDBJ whole genome shotgun (WGS) entry which is preliminary data.</text>
</comment>
<dbReference type="InterPro" id="IPR019734">
    <property type="entry name" value="TPR_rpt"/>
</dbReference>
<feature type="coiled-coil region" evidence="8">
    <location>
        <begin position="73"/>
        <end position="126"/>
    </location>
</feature>
<dbReference type="SUPFAM" id="SSF48452">
    <property type="entry name" value="TPR-like"/>
    <property type="match status" value="1"/>
</dbReference>
<evidence type="ECO:0000256" key="2">
    <source>
        <dbReference type="ARBA" id="ARBA00022737"/>
    </source>
</evidence>
<keyword evidence="5" id="KW-0539">Nucleus</keyword>
<dbReference type="GO" id="GO:0005634">
    <property type="term" value="C:nucleus"/>
    <property type="evidence" value="ECO:0007669"/>
    <property type="project" value="UniProtKB-SubCell"/>
</dbReference>
<comment type="similarity">
    <text evidence="6">Belongs to the MS5 protein family.</text>
</comment>
<feature type="repeat" description="TPR" evidence="7">
    <location>
        <begin position="160"/>
        <end position="193"/>
    </location>
</feature>
<evidence type="ECO:0000256" key="5">
    <source>
        <dbReference type="ARBA" id="ARBA00023242"/>
    </source>
</evidence>
<evidence type="ECO:0000256" key="3">
    <source>
        <dbReference type="ARBA" id="ARBA00022803"/>
    </source>
</evidence>
<organism evidence="10 11">
    <name type="scientific">Turnera subulata</name>
    <dbReference type="NCBI Taxonomy" id="218843"/>
    <lineage>
        <taxon>Eukaryota</taxon>
        <taxon>Viridiplantae</taxon>
        <taxon>Streptophyta</taxon>
        <taxon>Embryophyta</taxon>
        <taxon>Tracheophyta</taxon>
        <taxon>Spermatophyta</taxon>
        <taxon>Magnoliopsida</taxon>
        <taxon>eudicotyledons</taxon>
        <taxon>Gunneridae</taxon>
        <taxon>Pentapetalae</taxon>
        <taxon>rosids</taxon>
        <taxon>fabids</taxon>
        <taxon>Malpighiales</taxon>
        <taxon>Passifloraceae</taxon>
        <taxon>Turnera</taxon>
    </lineage>
</organism>
<evidence type="ECO:0000256" key="1">
    <source>
        <dbReference type="ARBA" id="ARBA00004123"/>
    </source>
</evidence>
<keyword evidence="2" id="KW-0677">Repeat</keyword>
<dbReference type="Gene3D" id="1.25.40.10">
    <property type="entry name" value="Tetratricopeptide repeat domain"/>
    <property type="match status" value="1"/>
</dbReference>
<evidence type="ECO:0000256" key="9">
    <source>
        <dbReference type="SAM" id="MobiDB-lite"/>
    </source>
</evidence>
<dbReference type="PANTHER" id="PTHR36326">
    <property type="entry name" value="PROTEIN POLLENLESS 3-LIKE 2"/>
    <property type="match status" value="1"/>
</dbReference>
<comment type="subcellular location">
    <subcellularLocation>
        <location evidence="1">Nucleus</location>
    </subcellularLocation>
</comment>
<dbReference type="Pfam" id="PF07719">
    <property type="entry name" value="TPR_2"/>
    <property type="match status" value="1"/>
</dbReference>
<dbReference type="Proteomes" id="UP001141552">
    <property type="component" value="Unassembled WGS sequence"/>
</dbReference>
<dbReference type="SMART" id="SM00028">
    <property type="entry name" value="TPR"/>
    <property type="match status" value="1"/>
</dbReference>
<dbReference type="PANTHER" id="PTHR36326:SF2">
    <property type="entry name" value="PROTEIN SULFUR DEFICIENCY-INDUCED 2"/>
    <property type="match status" value="1"/>
</dbReference>
<protein>
    <recommendedName>
        <fullName evidence="12">Protein SULFUR DEFICIENCY-INDUCED 2</fullName>
    </recommendedName>
</protein>
<gene>
    <name evidence="10" type="ORF">Tsubulata_025511</name>
</gene>
<evidence type="ECO:0008006" key="12">
    <source>
        <dbReference type="Google" id="ProtNLM"/>
    </source>
</evidence>
<keyword evidence="4 8" id="KW-0175">Coiled coil</keyword>
<name>A0A9Q0F5U4_9ROSI</name>
<dbReference type="InterPro" id="IPR044961">
    <property type="entry name" value="MS5/SDI1"/>
</dbReference>
<proteinExistence type="inferred from homology"/>